<gene>
    <name evidence="1" type="ORF">E7746_14120</name>
</gene>
<dbReference type="Pfam" id="PF11888">
    <property type="entry name" value="DUF3408"/>
    <property type="match status" value="1"/>
</dbReference>
<name>A0A4P7VRG5_9BACT</name>
<accession>A0A4P7VRG5</accession>
<sequence length="99" mass="11278">MPKSPFVTINVNPATDIDVRAAEERRKYAAKFLRPGIVRSNTKVYIYPEVHAVLSRMADRFRDTGASIGSYVSEILLDHFANNREVMEGLYDENSQPLF</sequence>
<evidence type="ECO:0000313" key="2">
    <source>
        <dbReference type="Proteomes" id="UP000297031"/>
    </source>
</evidence>
<dbReference type="RefSeq" id="WP_136411225.1">
    <property type="nucleotide sequence ID" value="NZ_CP039393.1"/>
</dbReference>
<dbReference type="AlphaFoldDB" id="A0A4P7VRG5"/>
<dbReference type="InterPro" id="IPR021823">
    <property type="entry name" value="DUF3408"/>
</dbReference>
<keyword evidence="2" id="KW-1185">Reference proteome</keyword>
<dbReference type="OrthoDB" id="1095014at2"/>
<proteinExistence type="predicted"/>
<reference evidence="1 2" key="1">
    <citation type="submission" date="2019-02" db="EMBL/GenBank/DDBJ databases">
        <title>Isolation and identification of novel species under the genus Muribaculum.</title>
        <authorList>
            <person name="Miyake S."/>
            <person name="Ding Y."/>
            <person name="Low A."/>
            <person name="Soh M."/>
            <person name="Seedorf H."/>
        </authorList>
    </citation>
    <scope>NUCLEOTIDE SEQUENCE [LARGE SCALE GENOMIC DNA]</scope>
    <source>
        <strain evidence="1 2">TLL-A4</strain>
    </source>
</reference>
<protein>
    <submittedName>
        <fullName evidence="1">DUF3408 domain-containing protein</fullName>
    </submittedName>
</protein>
<dbReference type="Proteomes" id="UP000297031">
    <property type="component" value="Chromosome"/>
</dbReference>
<dbReference type="EMBL" id="CP039393">
    <property type="protein sequence ID" value="QCD36932.1"/>
    <property type="molecule type" value="Genomic_DNA"/>
</dbReference>
<evidence type="ECO:0000313" key="1">
    <source>
        <dbReference type="EMBL" id="QCD36932.1"/>
    </source>
</evidence>
<organism evidence="1 2">
    <name type="scientific">Muribaculum gordoncarteri</name>
    <dbReference type="NCBI Taxonomy" id="2530390"/>
    <lineage>
        <taxon>Bacteria</taxon>
        <taxon>Pseudomonadati</taxon>
        <taxon>Bacteroidota</taxon>
        <taxon>Bacteroidia</taxon>
        <taxon>Bacteroidales</taxon>
        <taxon>Muribaculaceae</taxon>
        <taxon>Muribaculum</taxon>
    </lineage>
</organism>
<dbReference type="KEGG" id="mgod:E7746_14120"/>